<organism evidence="2 3">
    <name type="scientific">Protea cynaroides</name>
    <dbReference type="NCBI Taxonomy" id="273540"/>
    <lineage>
        <taxon>Eukaryota</taxon>
        <taxon>Viridiplantae</taxon>
        <taxon>Streptophyta</taxon>
        <taxon>Embryophyta</taxon>
        <taxon>Tracheophyta</taxon>
        <taxon>Spermatophyta</taxon>
        <taxon>Magnoliopsida</taxon>
        <taxon>Proteales</taxon>
        <taxon>Proteaceae</taxon>
        <taxon>Protea</taxon>
    </lineage>
</organism>
<evidence type="ECO:0000256" key="1">
    <source>
        <dbReference type="SAM" id="Phobius"/>
    </source>
</evidence>
<accession>A0A9Q0GR65</accession>
<keyword evidence="3" id="KW-1185">Reference proteome</keyword>
<dbReference type="Proteomes" id="UP001141806">
    <property type="component" value="Unassembled WGS sequence"/>
</dbReference>
<reference evidence="2" key="1">
    <citation type="journal article" date="2023" name="Plant J.">
        <title>The genome of the king protea, Protea cynaroides.</title>
        <authorList>
            <person name="Chang J."/>
            <person name="Duong T.A."/>
            <person name="Schoeman C."/>
            <person name="Ma X."/>
            <person name="Roodt D."/>
            <person name="Barker N."/>
            <person name="Li Z."/>
            <person name="Van de Peer Y."/>
            <person name="Mizrachi E."/>
        </authorList>
    </citation>
    <scope>NUCLEOTIDE SEQUENCE</scope>
    <source>
        <tissue evidence="2">Young leaves</tissue>
    </source>
</reference>
<dbReference type="EMBL" id="JAMYWD010000012">
    <property type="protein sequence ID" value="KAJ4950965.1"/>
    <property type="molecule type" value="Genomic_DNA"/>
</dbReference>
<keyword evidence="1" id="KW-0472">Membrane</keyword>
<comment type="caution">
    <text evidence="2">The sequence shown here is derived from an EMBL/GenBank/DDBJ whole genome shotgun (WGS) entry which is preliminary data.</text>
</comment>
<evidence type="ECO:0000313" key="3">
    <source>
        <dbReference type="Proteomes" id="UP001141806"/>
    </source>
</evidence>
<protein>
    <submittedName>
        <fullName evidence="2">Uncharacterized protein</fullName>
    </submittedName>
</protein>
<gene>
    <name evidence="2" type="ORF">NE237_027797</name>
</gene>
<keyword evidence="1" id="KW-1133">Transmembrane helix</keyword>
<evidence type="ECO:0000313" key="2">
    <source>
        <dbReference type="EMBL" id="KAJ4950965.1"/>
    </source>
</evidence>
<feature type="transmembrane region" description="Helical" evidence="1">
    <location>
        <begin position="49"/>
        <end position="67"/>
    </location>
</feature>
<sequence length="127" mass="14533">MRSKGSSYNALTSTDQEQALIGTQSFSVCKFGLLDRAQNMFDEMPLRNCLFGLVLVFGQYVVFFFAYHCTHCEARKVNSHAKGGSYLPMLPFQQSLKVKRNCSFFFLRGKYATTSKQKKKMKAKRLC</sequence>
<name>A0A9Q0GR65_9MAGN</name>
<dbReference type="AlphaFoldDB" id="A0A9Q0GR65"/>
<proteinExistence type="predicted"/>
<keyword evidence="1" id="KW-0812">Transmembrane</keyword>